<keyword evidence="1" id="KW-1133">Transmembrane helix</keyword>
<feature type="transmembrane region" description="Helical" evidence="1">
    <location>
        <begin position="213"/>
        <end position="229"/>
    </location>
</feature>
<evidence type="ECO:0000313" key="2">
    <source>
        <dbReference type="EMBL" id="KAJ4354623.1"/>
    </source>
</evidence>
<dbReference type="AlphaFoldDB" id="A0A9W9CCK9"/>
<dbReference type="RefSeq" id="XP_056072397.1">
    <property type="nucleotide sequence ID" value="XM_056215130.1"/>
</dbReference>
<evidence type="ECO:0000256" key="1">
    <source>
        <dbReference type="SAM" id="Phobius"/>
    </source>
</evidence>
<keyword evidence="3" id="KW-1185">Reference proteome</keyword>
<keyword evidence="1" id="KW-0472">Membrane</keyword>
<proteinExistence type="predicted"/>
<organism evidence="2 3">
    <name type="scientific">Didymosphaeria variabile</name>
    <dbReference type="NCBI Taxonomy" id="1932322"/>
    <lineage>
        <taxon>Eukaryota</taxon>
        <taxon>Fungi</taxon>
        <taxon>Dikarya</taxon>
        <taxon>Ascomycota</taxon>
        <taxon>Pezizomycotina</taxon>
        <taxon>Dothideomycetes</taxon>
        <taxon>Pleosporomycetidae</taxon>
        <taxon>Pleosporales</taxon>
        <taxon>Massarineae</taxon>
        <taxon>Didymosphaeriaceae</taxon>
        <taxon>Didymosphaeria</taxon>
    </lineage>
</organism>
<keyword evidence="1" id="KW-0812">Transmembrane</keyword>
<dbReference type="OrthoDB" id="20872at2759"/>
<dbReference type="GeneID" id="80909890"/>
<protein>
    <submittedName>
        <fullName evidence="2">Uncharacterized protein</fullName>
    </submittedName>
</protein>
<dbReference type="Proteomes" id="UP001140513">
    <property type="component" value="Unassembled WGS sequence"/>
</dbReference>
<dbReference type="PANTHER" id="PTHR10622:SF13">
    <property type="entry name" value="NACHT DOMAIN-CONTAINING PROTEIN"/>
    <property type="match status" value="1"/>
</dbReference>
<sequence>MFRWYRNSAKCYVYLADVYSPEYNVDSHGFHQSRWLTRGWTLQELLAPPCVEFFTKDFQYIGSRNTLSASIIQATGIPEEALHGCPMYKFTVAQRLKWAKHRSTKREEDAAYSLLGIFDVYMPPIYGEGRERAMSRLLYESDQHERRQHGYLFKWLRLMFPRVMVKYNAYESFVFWMVFGSVLGVTIAYHGIADWLTAYTAKGARFAVRDMKIYPGVGLLSVAGLSYLFRYH</sequence>
<evidence type="ECO:0000313" key="3">
    <source>
        <dbReference type="Proteomes" id="UP001140513"/>
    </source>
</evidence>
<dbReference type="PANTHER" id="PTHR10622">
    <property type="entry name" value="HET DOMAIN-CONTAINING PROTEIN"/>
    <property type="match status" value="1"/>
</dbReference>
<reference evidence="2" key="1">
    <citation type="submission" date="2022-10" db="EMBL/GenBank/DDBJ databases">
        <title>Tapping the CABI collections for fungal endophytes: first genome assemblies for Collariella, Neodidymelliopsis, Ascochyta clinopodiicola, Didymella pomorum, Didymosphaeria variabile, Neocosmospora piperis and Neocucurbitaria cava.</title>
        <authorList>
            <person name="Hill R."/>
        </authorList>
    </citation>
    <scope>NUCLEOTIDE SEQUENCE</scope>
    <source>
        <strain evidence="2">IMI 356815</strain>
    </source>
</reference>
<name>A0A9W9CCK9_9PLEO</name>
<gene>
    <name evidence="2" type="ORF">N0V89_006360</name>
</gene>
<accession>A0A9W9CCK9</accession>
<dbReference type="EMBL" id="JAPEUX010000004">
    <property type="protein sequence ID" value="KAJ4354623.1"/>
    <property type="molecule type" value="Genomic_DNA"/>
</dbReference>
<feature type="transmembrane region" description="Helical" evidence="1">
    <location>
        <begin position="173"/>
        <end position="193"/>
    </location>
</feature>
<comment type="caution">
    <text evidence="2">The sequence shown here is derived from an EMBL/GenBank/DDBJ whole genome shotgun (WGS) entry which is preliminary data.</text>
</comment>